<comment type="caution">
    <text evidence="2">The sequence shown here is derived from an EMBL/GenBank/DDBJ whole genome shotgun (WGS) entry which is preliminary data.</text>
</comment>
<protein>
    <submittedName>
        <fullName evidence="2">Uncharacterized protein</fullName>
    </submittedName>
</protein>
<reference evidence="2" key="1">
    <citation type="submission" date="2020-05" db="EMBL/GenBank/DDBJ databases">
        <title>WGS assembly of Panicum virgatum.</title>
        <authorList>
            <person name="Lovell J.T."/>
            <person name="Jenkins J."/>
            <person name="Shu S."/>
            <person name="Juenger T.E."/>
            <person name="Schmutz J."/>
        </authorList>
    </citation>
    <scope>NUCLEOTIDE SEQUENCE</scope>
    <source>
        <strain evidence="2">AP13</strain>
    </source>
</reference>
<sequence>MDQIPIACARNRRPPYPFSGPSPFPLFPVLRATARWPWPPQPPPLLPFAARTPPPPSLLPLTVRTPRPPQCPPLLPLVQRHDAPDLHSPACYLVCNPATAQWASVPASGWVPTASQQMMWLDPHCLPAGDAHLPALRRRRFPARVPPAPVVAGRRDRGRRGHGRGGRERGAGGRRARSCDGILPAAGTSRSGRRP</sequence>
<proteinExistence type="predicted"/>
<name>A0A8T0Q0Q0_PANVG</name>
<feature type="region of interest" description="Disordered" evidence="1">
    <location>
        <begin position="148"/>
        <end position="195"/>
    </location>
</feature>
<evidence type="ECO:0000313" key="2">
    <source>
        <dbReference type="EMBL" id="KAG2568411.1"/>
    </source>
</evidence>
<dbReference type="Proteomes" id="UP000823388">
    <property type="component" value="Chromosome 7N"/>
</dbReference>
<accession>A0A8T0Q0Q0</accession>
<dbReference type="AlphaFoldDB" id="A0A8T0Q0Q0"/>
<organism evidence="2 3">
    <name type="scientific">Panicum virgatum</name>
    <name type="common">Blackwell switchgrass</name>
    <dbReference type="NCBI Taxonomy" id="38727"/>
    <lineage>
        <taxon>Eukaryota</taxon>
        <taxon>Viridiplantae</taxon>
        <taxon>Streptophyta</taxon>
        <taxon>Embryophyta</taxon>
        <taxon>Tracheophyta</taxon>
        <taxon>Spermatophyta</taxon>
        <taxon>Magnoliopsida</taxon>
        <taxon>Liliopsida</taxon>
        <taxon>Poales</taxon>
        <taxon>Poaceae</taxon>
        <taxon>PACMAD clade</taxon>
        <taxon>Panicoideae</taxon>
        <taxon>Panicodae</taxon>
        <taxon>Paniceae</taxon>
        <taxon>Panicinae</taxon>
        <taxon>Panicum</taxon>
        <taxon>Panicum sect. Hiantes</taxon>
    </lineage>
</organism>
<evidence type="ECO:0000313" key="3">
    <source>
        <dbReference type="Proteomes" id="UP000823388"/>
    </source>
</evidence>
<evidence type="ECO:0000256" key="1">
    <source>
        <dbReference type="SAM" id="MobiDB-lite"/>
    </source>
</evidence>
<gene>
    <name evidence="2" type="ORF">PVAP13_7NG288500</name>
</gene>
<keyword evidence="3" id="KW-1185">Reference proteome</keyword>
<dbReference type="EMBL" id="CM029050">
    <property type="protein sequence ID" value="KAG2568411.1"/>
    <property type="molecule type" value="Genomic_DNA"/>
</dbReference>